<dbReference type="AlphaFoldDB" id="A0A2N7UDI9"/>
<proteinExistence type="predicted"/>
<reference evidence="2 3" key="1">
    <citation type="submission" date="2018-01" db="EMBL/GenBank/DDBJ databases">
        <title>Halomonas endophytica sp. nov., isolated from storage liquid in the stems of Populus euphratica.</title>
        <authorList>
            <person name="Chen C."/>
        </authorList>
    </citation>
    <scope>NUCLEOTIDE SEQUENCE [LARGE SCALE GENOMIC DNA]</scope>
    <source>
        <strain evidence="2 3">BZ-SZ-XJ27</strain>
    </source>
</reference>
<evidence type="ECO:0000256" key="1">
    <source>
        <dbReference type="SAM" id="MobiDB-lite"/>
    </source>
</evidence>
<feature type="compositionally biased region" description="Basic and acidic residues" evidence="1">
    <location>
        <begin position="24"/>
        <end position="38"/>
    </location>
</feature>
<gene>
    <name evidence="2" type="ORF">C1H70_17420</name>
</gene>
<evidence type="ECO:0000313" key="2">
    <source>
        <dbReference type="EMBL" id="PMR78522.1"/>
    </source>
</evidence>
<evidence type="ECO:0000313" key="3">
    <source>
        <dbReference type="Proteomes" id="UP000235547"/>
    </source>
</evidence>
<dbReference type="RefSeq" id="WP_102589583.1">
    <property type="nucleotide sequence ID" value="NZ_BNAE01000001.1"/>
</dbReference>
<dbReference type="Proteomes" id="UP000235547">
    <property type="component" value="Unassembled WGS sequence"/>
</dbReference>
<sequence>MADLAMAFHWGPADMDPMPLEELADWRERARQRLEPPARHHGQRGR</sequence>
<dbReference type="InterPro" id="IPR009493">
    <property type="entry name" value="P2_GpE"/>
</dbReference>
<dbReference type="EMBL" id="PNRG01000033">
    <property type="protein sequence ID" value="PMR78522.1"/>
    <property type="molecule type" value="Genomic_DNA"/>
</dbReference>
<name>A0A2N7UDI9_9GAMM</name>
<accession>A0A2N7UDI9</accession>
<organism evidence="2 3">
    <name type="scientific">Halomonas urumqiensis</name>
    <dbReference type="NCBI Taxonomy" id="1684789"/>
    <lineage>
        <taxon>Bacteria</taxon>
        <taxon>Pseudomonadati</taxon>
        <taxon>Pseudomonadota</taxon>
        <taxon>Gammaproteobacteria</taxon>
        <taxon>Oceanospirillales</taxon>
        <taxon>Halomonadaceae</taxon>
        <taxon>Halomonas</taxon>
    </lineage>
</organism>
<feature type="region of interest" description="Disordered" evidence="1">
    <location>
        <begin position="11"/>
        <end position="46"/>
    </location>
</feature>
<dbReference type="OrthoDB" id="8566531at2"/>
<protein>
    <submittedName>
        <fullName evidence="2">GpE family phage tail protein</fullName>
    </submittedName>
</protein>
<keyword evidence="3" id="KW-1185">Reference proteome</keyword>
<dbReference type="Pfam" id="PF06528">
    <property type="entry name" value="Phage_P2_GpE"/>
    <property type="match status" value="1"/>
</dbReference>
<comment type="caution">
    <text evidence="2">The sequence shown here is derived from an EMBL/GenBank/DDBJ whole genome shotgun (WGS) entry which is preliminary data.</text>
</comment>